<keyword evidence="1" id="KW-0812">Transmembrane</keyword>
<name>A0A2D0LDS1_9GAMM</name>
<evidence type="ECO:0000256" key="1">
    <source>
        <dbReference type="SAM" id="Phobius"/>
    </source>
</evidence>
<gene>
    <name evidence="2" type="ORF">Xkoz_01627</name>
</gene>
<sequence>MKNVLKWVGIVFVVIIVIGFIAGNGDESKSSNNNSSAAASSKKAIKLTENELKSIKDTIRDDVETSFDGDSSQLDTEYLAVSAREMQKVYAGNEARGDKIYKGKKIILSGTIDSIDSSFSDIPVVTLKTGDMFNKVHVNFSKKYRDLAAELNKNQKVKYACVGSSVIIGSPTVRDCTPVSEAVDELTDKFVSSVNNALKNPGKASEYDKQVILSVKIASVATEDFKTCNVIDQKCLSSAISKYGEDNLKNNEEIKAVMEKLGIDPVTLEI</sequence>
<evidence type="ECO:0000313" key="3">
    <source>
        <dbReference type="Proteomes" id="UP000221101"/>
    </source>
</evidence>
<accession>A0A2D0LDS1</accession>
<dbReference type="AlphaFoldDB" id="A0A2D0LDS1"/>
<dbReference type="OrthoDB" id="6443341at2"/>
<keyword evidence="3" id="KW-1185">Reference proteome</keyword>
<proteinExistence type="predicted"/>
<dbReference type="InterPro" id="IPR024422">
    <property type="entry name" value="Protein_unknown_function_OB"/>
</dbReference>
<feature type="transmembrane region" description="Helical" evidence="1">
    <location>
        <begin position="7"/>
        <end position="25"/>
    </location>
</feature>
<evidence type="ECO:0008006" key="4">
    <source>
        <dbReference type="Google" id="ProtNLM"/>
    </source>
</evidence>
<dbReference type="Pfam" id="PF12869">
    <property type="entry name" value="tRNA_anti-like"/>
    <property type="match status" value="1"/>
</dbReference>
<keyword evidence="1" id="KW-0472">Membrane</keyword>
<organism evidence="2 3">
    <name type="scientific">Xenorhabdus kozodoii</name>
    <dbReference type="NCBI Taxonomy" id="351676"/>
    <lineage>
        <taxon>Bacteria</taxon>
        <taxon>Pseudomonadati</taxon>
        <taxon>Pseudomonadota</taxon>
        <taxon>Gammaproteobacteria</taxon>
        <taxon>Enterobacterales</taxon>
        <taxon>Morganellaceae</taxon>
        <taxon>Xenorhabdus</taxon>
    </lineage>
</organism>
<dbReference type="RefSeq" id="WP_099141682.1">
    <property type="nucleotide sequence ID" value="NZ_CAWNOR010000130.1"/>
</dbReference>
<comment type="caution">
    <text evidence="2">The sequence shown here is derived from an EMBL/GenBank/DDBJ whole genome shotgun (WGS) entry which is preliminary data.</text>
</comment>
<protein>
    <recommendedName>
        <fullName evidence="4">tRNA_anti-like</fullName>
    </recommendedName>
</protein>
<dbReference type="Proteomes" id="UP000221101">
    <property type="component" value="Unassembled WGS sequence"/>
</dbReference>
<dbReference type="EMBL" id="NJCX01000009">
    <property type="protein sequence ID" value="PHM73800.1"/>
    <property type="molecule type" value="Genomic_DNA"/>
</dbReference>
<reference evidence="2 3" key="1">
    <citation type="journal article" date="2017" name="Nat. Microbiol.">
        <title>Natural product diversity associated with the nematode symbionts Photorhabdus and Xenorhabdus.</title>
        <authorList>
            <person name="Tobias N.J."/>
            <person name="Wolff H."/>
            <person name="Djahanschiri B."/>
            <person name="Grundmann F."/>
            <person name="Kronenwerth M."/>
            <person name="Shi Y.M."/>
            <person name="Simonyi S."/>
            <person name="Grun P."/>
            <person name="Shapiro-Ilan D."/>
            <person name="Pidot S.J."/>
            <person name="Stinear T.P."/>
            <person name="Ebersberger I."/>
            <person name="Bode H.B."/>
        </authorList>
    </citation>
    <scope>NUCLEOTIDE SEQUENCE [LARGE SCALE GENOMIC DNA]</scope>
    <source>
        <strain evidence="2 3">DSM 17907</strain>
    </source>
</reference>
<keyword evidence="1" id="KW-1133">Transmembrane helix</keyword>
<evidence type="ECO:0000313" key="2">
    <source>
        <dbReference type="EMBL" id="PHM73800.1"/>
    </source>
</evidence>